<feature type="transmembrane region" description="Helical" evidence="1">
    <location>
        <begin position="194"/>
        <end position="213"/>
    </location>
</feature>
<evidence type="ECO:0000256" key="1">
    <source>
        <dbReference type="SAM" id="Phobius"/>
    </source>
</evidence>
<evidence type="ECO:0000313" key="3">
    <source>
        <dbReference type="EMBL" id="KAA6326624.1"/>
    </source>
</evidence>
<gene>
    <name evidence="3" type="ORF">EZS27_024292</name>
</gene>
<reference evidence="3" key="1">
    <citation type="submission" date="2019-03" db="EMBL/GenBank/DDBJ databases">
        <title>Single cell metagenomics reveals metabolic interactions within the superorganism composed of flagellate Streblomastix strix and complex community of Bacteroidetes bacteria on its surface.</title>
        <authorList>
            <person name="Treitli S.C."/>
            <person name="Kolisko M."/>
            <person name="Husnik F."/>
            <person name="Keeling P."/>
            <person name="Hampl V."/>
        </authorList>
    </citation>
    <scope>NUCLEOTIDE SEQUENCE</scope>
    <source>
        <strain evidence="3">STM</strain>
    </source>
</reference>
<dbReference type="AlphaFoldDB" id="A0A5J4QZT2"/>
<dbReference type="Gene3D" id="1.20.144.10">
    <property type="entry name" value="Phosphatidic acid phosphatase type 2/haloperoxidase"/>
    <property type="match status" value="1"/>
</dbReference>
<keyword evidence="1" id="KW-0812">Transmembrane</keyword>
<dbReference type="SUPFAM" id="SSF48317">
    <property type="entry name" value="Acid phosphatase/Vanadium-dependent haloperoxidase"/>
    <property type="match status" value="1"/>
</dbReference>
<comment type="caution">
    <text evidence="3">The sequence shown here is derived from an EMBL/GenBank/DDBJ whole genome shotgun (WGS) entry which is preliminary data.</text>
</comment>
<protein>
    <recommendedName>
        <fullName evidence="2">Inositolphosphotransferase Aur1/Ipt1 domain-containing protein</fullName>
    </recommendedName>
</protein>
<dbReference type="EMBL" id="SNRY01002133">
    <property type="protein sequence ID" value="KAA6326624.1"/>
    <property type="molecule type" value="Genomic_DNA"/>
</dbReference>
<proteinExistence type="predicted"/>
<feature type="transmembrane region" description="Helical" evidence="1">
    <location>
        <begin position="168"/>
        <end position="188"/>
    </location>
</feature>
<dbReference type="InterPro" id="IPR036938">
    <property type="entry name" value="PAP2/HPO_sf"/>
</dbReference>
<evidence type="ECO:0000259" key="2">
    <source>
        <dbReference type="Pfam" id="PF14378"/>
    </source>
</evidence>
<dbReference type="Pfam" id="PF14378">
    <property type="entry name" value="PAP2_3"/>
    <property type="match status" value="1"/>
</dbReference>
<accession>A0A5J4QZT2</accession>
<sequence length="216" mass="24935">NLDHVFACAEYQIFGHQPSILFSQYFPQAYISEALNLGYFSYYPMIAIVVMFYFIYRFEQFERISFILITSFFICYFIYIFTPVAGPQYYFPVIGFDNVYQGVFPAIGDYFNYNQELLPGPGYNDGVFYQLVEASQQVGERPTAAFPSSHMEVSTVLIILARRGNKKLFVFLLPFYLLLCGATVYIQAHYLIDSIAGFILAFGLYALADKVFVKYF</sequence>
<name>A0A5J4QZT2_9ZZZZ</name>
<feature type="domain" description="Inositolphosphotransferase Aur1/Ipt1" evidence="2">
    <location>
        <begin position="30"/>
        <end position="207"/>
    </location>
</feature>
<feature type="transmembrane region" description="Helical" evidence="1">
    <location>
        <begin position="63"/>
        <end position="82"/>
    </location>
</feature>
<dbReference type="InterPro" id="IPR026841">
    <property type="entry name" value="Aur1/Ipt1"/>
</dbReference>
<organism evidence="3">
    <name type="scientific">termite gut metagenome</name>
    <dbReference type="NCBI Taxonomy" id="433724"/>
    <lineage>
        <taxon>unclassified sequences</taxon>
        <taxon>metagenomes</taxon>
        <taxon>organismal metagenomes</taxon>
    </lineage>
</organism>
<feature type="transmembrane region" description="Helical" evidence="1">
    <location>
        <begin position="144"/>
        <end position="161"/>
    </location>
</feature>
<feature type="non-terminal residue" evidence="3">
    <location>
        <position position="1"/>
    </location>
</feature>
<keyword evidence="1" id="KW-1133">Transmembrane helix</keyword>
<dbReference type="GO" id="GO:0016020">
    <property type="term" value="C:membrane"/>
    <property type="evidence" value="ECO:0007669"/>
    <property type="project" value="UniProtKB-SubCell"/>
</dbReference>
<keyword evidence="1" id="KW-0472">Membrane</keyword>
<feature type="transmembrane region" description="Helical" evidence="1">
    <location>
        <begin position="37"/>
        <end position="56"/>
    </location>
</feature>